<evidence type="ECO:0000313" key="1">
    <source>
        <dbReference type="EMBL" id="MEB3042032.1"/>
    </source>
</evidence>
<sequence length="75" mass="8161">LADSEFLIMPTYAGIGNNVRVRLSATSQWVGLKEAPDYQSLSGDMRLGNRSGLGLSLYNDRNGYTKQMGAKATFS</sequence>
<dbReference type="InterPro" id="IPR019861">
    <property type="entry name" value="PorP/SprF_Bacteroidetes"/>
</dbReference>
<dbReference type="RefSeq" id="WP_323980471.1">
    <property type="nucleotide sequence ID" value="NZ_JAYKBV010000138.1"/>
</dbReference>
<comment type="caution">
    <text evidence="1">The sequence shown here is derived from an EMBL/GenBank/DDBJ whole genome shotgun (WGS) entry which is preliminary data.</text>
</comment>
<keyword evidence="2" id="KW-1185">Reference proteome</keyword>
<feature type="non-terminal residue" evidence="1">
    <location>
        <position position="1"/>
    </location>
</feature>
<protein>
    <submittedName>
        <fullName evidence="1">Type IX secretion system membrane protein PorP/SprF</fullName>
    </submittedName>
</protein>
<accession>A0ABU5YDK7</accession>
<dbReference type="Proteomes" id="UP001324270">
    <property type="component" value="Unassembled WGS sequence"/>
</dbReference>
<dbReference type="EMBL" id="JAYKBV010000138">
    <property type="protein sequence ID" value="MEB3042032.1"/>
    <property type="molecule type" value="Genomic_DNA"/>
</dbReference>
<reference evidence="1 2" key="1">
    <citation type="submission" date="2023-12" db="EMBL/GenBank/DDBJ databases">
        <title>Genomic sequences of Capnocytophaga and Parvimonas strains.</title>
        <authorList>
            <person name="Watt R.M."/>
            <person name="Wang M."/>
            <person name="Yang T."/>
            <person name="Tong W.M."/>
        </authorList>
    </citation>
    <scope>NUCLEOTIDE SEQUENCE [LARGE SCALE GENOMIC DNA]</scope>
    <source>
        <strain evidence="1 2">CCUG 13156</strain>
    </source>
</reference>
<dbReference type="Pfam" id="PF11751">
    <property type="entry name" value="PorP_SprF"/>
    <property type="match status" value="1"/>
</dbReference>
<feature type="non-terminal residue" evidence="1">
    <location>
        <position position="75"/>
    </location>
</feature>
<name>A0ABU5YDK7_9FLAO</name>
<proteinExistence type="predicted"/>
<evidence type="ECO:0000313" key="2">
    <source>
        <dbReference type="Proteomes" id="UP001324270"/>
    </source>
</evidence>
<organism evidence="1 2">
    <name type="scientific">Capnocytophaga gingivalis</name>
    <dbReference type="NCBI Taxonomy" id="1017"/>
    <lineage>
        <taxon>Bacteria</taxon>
        <taxon>Pseudomonadati</taxon>
        <taxon>Bacteroidota</taxon>
        <taxon>Flavobacteriia</taxon>
        <taxon>Flavobacteriales</taxon>
        <taxon>Flavobacteriaceae</taxon>
        <taxon>Capnocytophaga</taxon>
    </lineage>
</organism>
<gene>
    <name evidence="1" type="ORF">VJJ49_15290</name>
</gene>